<evidence type="ECO:0000313" key="3">
    <source>
        <dbReference type="Proteomes" id="UP000789396"/>
    </source>
</evidence>
<dbReference type="Proteomes" id="UP000789396">
    <property type="component" value="Unassembled WGS sequence"/>
</dbReference>
<dbReference type="InterPro" id="IPR011009">
    <property type="entry name" value="Kinase-like_dom_sf"/>
</dbReference>
<organism evidence="2 3">
    <name type="scientific">Racocetra fulgida</name>
    <dbReference type="NCBI Taxonomy" id="60492"/>
    <lineage>
        <taxon>Eukaryota</taxon>
        <taxon>Fungi</taxon>
        <taxon>Fungi incertae sedis</taxon>
        <taxon>Mucoromycota</taxon>
        <taxon>Glomeromycotina</taxon>
        <taxon>Glomeromycetes</taxon>
        <taxon>Diversisporales</taxon>
        <taxon>Gigasporaceae</taxon>
        <taxon>Racocetra</taxon>
    </lineage>
</organism>
<dbReference type="GO" id="GO:0005524">
    <property type="term" value="F:ATP binding"/>
    <property type="evidence" value="ECO:0007669"/>
    <property type="project" value="InterPro"/>
</dbReference>
<dbReference type="GO" id="GO:0007165">
    <property type="term" value="P:signal transduction"/>
    <property type="evidence" value="ECO:0007669"/>
    <property type="project" value="TreeGrafter"/>
</dbReference>
<keyword evidence="3" id="KW-1185">Reference proteome</keyword>
<dbReference type="GO" id="GO:0005737">
    <property type="term" value="C:cytoplasm"/>
    <property type="evidence" value="ECO:0007669"/>
    <property type="project" value="TreeGrafter"/>
</dbReference>
<reference evidence="2" key="1">
    <citation type="submission" date="2021-06" db="EMBL/GenBank/DDBJ databases">
        <authorList>
            <person name="Kallberg Y."/>
            <person name="Tangrot J."/>
            <person name="Rosling A."/>
        </authorList>
    </citation>
    <scope>NUCLEOTIDE SEQUENCE</scope>
    <source>
        <strain evidence="2">IN212</strain>
    </source>
</reference>
<dbReference type="InterPro" id="IPR050167">
    <property type="entry name" value="Ser_Thr_protein_kinase"/>
</dbReference>
<protein>
    <submittedName>
        <fullName evidence="2">18897_t:CDS:1</fullName>
    </submittedName>
</protein>
<evidence type="ECO:0000259" key="1">
    <source>
        <dbReference type="PROSITE" id="PS50011"/>
    </source>
</evidence>
<proteinExistence type="predicted"/>
<evidence type="ECO:0000313" key="2">
    <source>
        <dbReference type="EMBL" id="CAG8512555.1"/>
    </source>
</evidence>
<dbReference type="PROSITE" id="PS50011">
    <property type="entry name" value="PROTEIN_KINASE_DOM"/>
    <property type="match status" value="1"/>
</dbReference>
<sequence>MLVIQYGGQSLREILRRMHPNKFTWKDVVYALRDISRGLVDIHHQNLIHGNLHSGNILISNDGTYFRITDLGICWPINQSYDSYLAPEILNGDTYTQAADIYSIGSLMYELVTGYPPIRGKIDTEFALSAPEFYQELINQCWHHVPMNRPSARQIYDKFVIWWSGGQKIVNLGDAMTVTSSFRNLL</sequence>
<comment type="caution">
    <text evidence="2">The sequence shown here is derived from an EMBL/GenBank/DDBJ whole genome shotgun (WGS) entry which is preliminary data.</text>
</comment>
<dbReference type="PANTHER" id="PTHR23257">
    <property type="entry name" value="SERINE-THREONINE PROTEIN KINASE"/>
    <property type="match status" value="1"/>
</dbReference>
<accession>A0A9N9F6B4</accession>
<dbReference type="SUPFAM" id="SSF56112">
    <property type="entry name" value="Protein kinase-like (PK-like)"/>
    <property type="match status" value="1"/>
</dbReference>
<dbReference type="InterPro" id="IPR000719">
    <property type="entry name" value="Prot_kinase_dom"/>
</dbReference>
<dbReference type="AlphaFoldDB" id="A0A9N9F6B4"/>
<dbReference type="CDD" id="cd00180">
    <property type="entry name" value="PKc"/>
    <property type="match status" value="1"/>
</dbReference>
<feature type="domain" description="Protein kinase" evidence="1">
    <location>
        <begin position="1"/>
        <end position="160"/>
    </location>
</feature>
<dbReference type="GO" id="GO:0004672">
    <property type="term" value="F:protein kinase activity"/>
    <property type="evidence" value="ECO:0007669"/>
    <property type="project" value="InterPro"/>
</dbReference>
<dbReference type="Gene3D" id="1.10.510.10">
    <property type="entry name" value="Transferase(Phosphotransferase) domain 1"/>
    <property type="match status" value="1"/>
</dbReference>
<dbReference type="OrthoDB" id="10261027at2759"/>
<dbReference type="EMBL" id="CAJVPZ010002427">
    <property type="protein sequence ID" value="CAG8512555.1"/>
    <property type="molecule type" value="Genomic_DNA"/>
</dbReference>
<dbReference type="Pfam" id="PF00069">
    <property type="entry name" value="Pkinase"/>
    <property type="match status" value="1"/>
</dbReference>
<name>A0A9N9F6B4_9GLOM</name>
<gene>
    <name evidence="2" type="ORF">RFULGI_LOCUS2967</name>
</gene>